<organism evidence="2">
    <name type="scientific">Anopheles braziliensis</name>
    <dbReference type="NCBI Taxonomy" id="58242"/>
    <lineage>
        <taxon>Eukaryota</taxon>
        <taxon>Metazoa</taxon>
        <taxon>Ecdysozoa</taxon>
        <taxon>Arthropoda</taxon>
        <taxon>Hexapoda</taxon>
        <taxon>Insecta</taxon>
        <taxon>Pterygota</taxon>
        <taxon>Neoptera</taxon>
        <taxon>Endopterygota</taxon>
        <taxon>Diptera</taxon>
        <taxon>Nematocera</taxon>
        <taxon>Culicoidea</taxon>
        <taxon>Culicidae</taxon>
        <taxon>Anophelinae</taxon>
        <taxon>Anopheles</taxon>
    </lineage>
</organism>
<dbReference type="AlphaFoldDB" id="A0A2M3ZT23"/>
<feature type="region of interest" description="Disordered" evidence="1">
    <location>
        <begin position="47"/>
        <end position="67"/>
    </location>
</feature>
<name>A0A2M3ZT23_9DIPT</name>
<evidence type="ECO:0000256" key="1">
    <source>
        <dbReference type="SAM" id="MobiDB-lite"/>
    </source>
</evidence>
<feature type="compositionally biased region" description="Acidic residues" evidence="1">
    <location>
        <begin position="53"/>
        <end position="67"/>
    </location>
</feature>
<proteinExistence type="predicted"/>
<protein>
    <submittedName>
        <fullName evidence="2">Putative secreted peptide</fullName>
    </submittedName>
</protein>
<reference evidence="2" key="1">
    <citation type="submission" date="2018-01" db="EMBL/GenBank/DDBJ databases">
        <title>An insight into the sialome of Amazonian anophelines.</title>
        <authorList>
            <person name="Ribeiro J.M."/>
            <person name="Scarpassa V."/>
            <person name="Calvo E."/>
        </authorList>
    </citation>
    <scope>NUCLEOTIDE SEQUENCE</scope>
    <source>
        <tissue evidence="2">Salivary glands</tissue>
    </source>
</reference>
<evidence type="ECO:0000313" key="2">
    <source>
        <dbReference type="EMBL" id="MBW31600.1"/>
    </source>
</evidence>
<dbReference type="EMBL" id="GGFM01010849">
    <property type="protein sequence ID" value="MBW31600.1"/>
    <property type="molecule type" value="Transcribed_RNA"/>
</dbReference>
<accession>A0A2M3ZT23</accession>
<sequence>MFAAALLSLSLYRVSGFIFGGLNEVYLAFFDFLLFTGAAAALMPDAGDGAAAADDDDDEDDDVDEPA</sequence>